<evidence type="ECO:0000313" key="13">
    <source>
        <dbReference type="Proteomes" id="UP001300502"/>
    </source>
</evidence>
<feature type="domain" description="DEAD-box RNA helicase Q" evidence="11">
    <location>
        <begin position="55"/>
        <end position="83"/>
    </location>
</feature>
<feature type="compositionally biased region" description="Low complexity" evidence="8">
    <location>
        <begin position="538"/>
        <end position="550"/>
    </location>
</feature>
<evidence type="ECO:0000256" key="2">
    <source>
        <dbReference type="ARBA" id="ARBA00022801"/>
    </source>
</evidence>
<dbReference type="InterPro" id="IPR011545">
    <property type="entry name" value="DEAD/DEAH_box_helicase_dom"/>
</dbReference>
<dbReference type="InterPro" id="IPR014014">
    <property type="entry name" value="RNA_helicase_DEAD_Q_motif"/>
</dbReference>
<dbReference type="SMART" id="SM01178">
    <property type="entry name" value="DUF4217"/>
    <property type="match status" value="1"/>
</dbReference>
<comment type="catalytic activity">
    <reaction evidence="7">
        <text>ATP + H2O = ADP + phosphate + H(+)</text>
        <dbReference type="Rhea" id="RHEA:13065"/>
        <dbReference type="ChEBI" id="CHEBI:15377"/>
        <dbReference type="ChEBI" id="CHEBI:15378"/>
        <dbReference type="ChEBI" id="CHEBI:30616"/>
        <dbReference type="ChEBI" id="CHEBI:43474"/>
        <dbReference type="ChEBI" id="CHEBI:456216"/>
        <dbReference type="EC" id="3.6.4.13"/>
    </reaction>
</comment>
<dbReference type="InterPro" id="IPR025313">
    <property type="entry name" value="SPB4-like_CTE"/>
</dbReference>
<dbReference type="PROSITE" id="PS51194">
    <property type="entry name" value="HELICASE_CTER"/>
    <property type="match status" value="1"/>
</dbReference>
<feature type="compositionally biased region" description="Basic and acidic residues" evidence="8">
    <location>
        <begin position="638"/>
        <end position="662"/>
    </location>
</feature>
<dbReference type="InterPro" id="IPR027417">
    <property type="entry name" value="P-loop_NTPase"/>
</dbReference>
<protein>
    <recommendedName>
        <fullName evidence="7">ATP-dependent RNA helicase</fullName>
        <ecNumber evidence="7">3.6.4.13</ecNumber>
    </recommendedName>
</protein>
<dbReference type="Proteomes" id="UP001300502">
    <property type="component" value="Unassembled WGS sequence"/>
</dbReference>
<dbReference type="GO" id="GO:0005524">
    <property type="term" value="F:ATP binding"/>
    <property type="evidence" value="ECO:0007669"/>
    <property type="project" value="UniProtKB-UniRule"/>
</dbReference>
<evidence type="ECO:0000259" key="10">
    <source>
        <dbReference type="PROSITE" id="PS51194"/>
    </source>
</evidence>
<dbReference type="PROSITE" id="PS51192">
    <property type="entry name" value="HELICASE_ATP_BIND_1"/>
    <property type="match status" value="1"/>
</dbReference>
<keyword evidence="2 7" id="KW-0378">Hydrolase</keyword>
<keyword evidence="13" id="KW-1185">Reference proteome</keyword>
<keyword evidence="5 7" id="KW-0694">RNA-binding</keyword>
<organism evidence="12 13">
    <name type="scientific">Galdieria yellowstonensis</name>
    <dbReference type="NCBI Taxonomy" id="3028027"/>
    <lineage>
        <taxon>Eukaryota</taxon>
        <taxon>Rhodophyta</taxon>
        <taxon>Bangiophyceae</taxon>
        <taxon>Galdieriales</taxon>
        <taxon>Galdieriaceae</taxon>
        <taxon>Galdieria</taxon>
    </lineage>
</organism>
<sequence length="676" mass="77901">MRPKKARRPSSSFAKEKSEREDIIQRVHLIPPRLQTTTNTQSNQKEQSFQVYHATEFAHLPISRRTLLALNDCGYRQLTTIQKKALPLGLRGNDVLGAARTGSGKTLAFLIPILEHLWRREWTMWDGLGALIISPTRELALQIFQVLRKVGKNHSFSAGLVIGGSDFEEERERIGRMNILIATPGRLLQHMDQSIDFDCSRLEILVLDEADQILDMGFEKTIDAILKNLPKTRQTLLFSATQTKSVQSLARLSLKEPEFVAVYEEATKDDADSMEQVGKEEEDSFVDIPLLLKQSYAIVQAPEKLDILWSFIKSHTRCKIIVFFTSCKQVRFVYEAFRRMKPGLVLLHIHGRMKQSRRLKMYQQFCGQSFACLLATDVAARGLDFPHVDWVVQADCPSHVQSYVHRIGRTARMNRSGNSLLFLLPSEMAFLERLKSRRIEPKKHAVNRKRIQSISGTLASFNASDVSLKYLSQRALGCYIRSIALEGDKQVFDASQLPIEEMTRAYGLVTLPPLKIPKTSKTKETNRNTFGYRRESTQEALELQQQQQFEQKPKLSSLKEEEEEEEEEDWLHAVVHETNDAIELDPSWKAQELELEQRRVKRRENKGKPKERPGSPSLLADLGENEAKQLPPSTMDEYAQRVRDKLQSQLEHSKQMERQRVKEMHKKRKWAKDEWE</sequence>
<comment type="similarity">
    <text evidence="7">Belongs to the DEAD box helicase family.</text>
</comment>
<feature type="domain" description="Helicase C-terminal" evidence="10">
    <location>
        <begin position="304"/>
        <end position="455"/>
    </location>
</feature>
<keyword evidence="3 7" id="KW-0347">Helicase</keyword>
<dbReference type="EC" id="3.6.4.13" evidence="7"/>
<feature type="compositionally biased region" description="Acidic residues" evidence="8">
    <location>
        <begin position="560"/>
        <end position="569"/>
    </location>
</feature>
<keyword evidence="4 7" id="KW-0067">ATP-binding</keyword>
<name>A0AAV9II64_9RHOD</name>
<evidence type="ECO:0000256" key="8">
    <source>
        <dbReference type="SAM" id="MobiDB-lite"/>
    </source>
</evidence>
<evidence type="ECO:0000256" key="6">
    <source>
        <dbReference type="PROSITE-ProRule" id="PRU00552"/>
    </source>
</evidence>
<dbReference type="EMBL" id="JANCYU010000047">
    <property type="protein sequence ID" value="KAK4527045.1"/>
    <property type="molecule type" value="Genomic_DNA"/>
</dbReference>
<dbReference type="SMART" id="SM00490">
    <property type="entry name" value="HELICc"/>
    <property type="match status" value="1"/>
</dbReference>
<feature type="region of interest" description="Disordered" evidence="8">
    <location>
        <begin position="1"/>
        <end position="20"/>
    </location>
</feature>
<dbReference type="Pfam" id="PF00271">
    <property type="entry name" value="Helicase_C"/>
    <property type="match status" value="1"/>
</dbReference>
<dbReference type="InterPro" id="IPR001650">
    <property type="entry name" value="Helicase_C-like"/>
</dbReference>
<dbReference type="CDD" id="cd18787">
    <property type="entry name" value="SF2_C_DEAD"/>
    <property type="match status" value="1"/>
</dbReference>
<dbReference type="InterPro" id="IPR014001">
    <property type="entry name" value="Helicase_ATP-bd"/>
</dbReference>
<evidence type="ECO:0000259" key="11">
    <source>
        <dbReference type="PROSITE" id="PS51195"/>
    </source>
</evidence>
<accession>A0AAV9II64</accession>
<dbReference type="Pfam" id="PF00270">
    <property type="entry name" value="DEAD"/>
    <property type="match status" value="1"/>
</dbReference>
<comment type="caution">
    <text evidence="12">The sequence shown here is derived from an EMBL/GenBank/DDBJ whole genome shotgun (WGS) entry which is preliminary data.</text>
</comment>
<keyword evidence="1 7" id="KW-0547">Nucleotide-binding</keyword>
<dbReference type="GO" id="GO:0003723">
    <property type="term" value="F:RNA binding"/>
    <property type="evidence" value="ECO:0007669"/>
    <property type="project" value="UniProtKB-UniRule"/>
</dbReference>
<evidence type="ECO:0000256" key="1">
    <source>
        <dbReference type="ARBA" id="ARBA00022741"/>
    </source>
</evidence>
<feature type="region of interest" description="Disordered" evidence="8">
    <location>
        <begin position="599"/>
        <end position="676"/>
    </location>
</feature>
<dbReference type="GO" id="GO:0003724">
    <property type="term" value="F:RNA helicase activity"/>
    <property type="evidence" value="ECO:0007669"/>
    <property type="project" value="UniProtKB-EC"/>
</dbReference>
<evidence type="ECO:0000259" key="9">
    <source>
        <dbReference type="PROSITE" id="PS51192"/>
    </source>
</evidence>
<gene>
    <name evidence="12" type="ORF">GAYE_SCF34G4966</name>
</gene>
<dbReference type="Gene3D" id="3.40.50.300">
    <property type="entry name" value="P-loop containing nucleotide triphosphate hydrolases"/>
    <property type="match status" value="2"/>
</dbReference>
<dbReference type="AlphaFoldDB" id="A0AAV9II64"/>
<dbReference type="PROSITE" id="PS51195">
    <property type="entry name" value="Q_MOTIF"/>
    <property type="match status" value="1"/>
</dbReference>
<dbReference type="PANTHER" id="PTHR24031">
    <property type="entry name" value="RNA HELICASE"/>
    <property type="match status" value="1"/>
</dbReference>
<evidence type="ECO:0000256" key="5">
    <source>
        <dbReference type="ARBA" id="ARBA00022884"/>
    </source>
</evidence>
<comment type="function">
    <text evidence="7">RNA helicase.</text>
</comment>
<evidence type="ECO:0000256" key="3">
    <source>
        <dbReference type="ARBA" id="ARBA00022806"/>
    </source>
</evidence>
<dbReference type="SMART" id="SM00487">
    <property type="entry name" value="DEXDc"/>
    <property type="match status" value="1"/>
</dbReference>
<dbReference type="Pfam" id="PF13959">
    <property type="entry name" value="CTE_SPB4"/>
    <property type="match status" value="1"/>
</dbReference>
<feature type="region of interest" description="Disordered" evidence="8">
    <location>
        <begin position="536"/>
        <end position="570"/>
    </location>
</feature>
<evidence type="ECO:0000256" key="7">
    <source>
        <dbReference type="RuleBase" id="RU365068"/>
    </source>
</evidence>
<reference evidence="12 13" key="1">
    <citation type="submission" date="2022-07" db="EMBL/GenBank/DDBJ databases">
        <title>Genome-wide signatures of adaptation to extreme environments.</title>
        <authorList>
            <person name="Cho C.H."/>
            <person name="Yoon H.S."/>
        </authorList>
    </citation>
    <scope>NUCLEOTIDE SEQUENCE [LARGE SCALE GENOMIC DNA]</scope>
    <source>
        <strain evidence="12 13">108.79 E11</strain>
    </source>
</reference>
<proteinExistence type="inferred from homology"/>
<dbReference type="GO" id="GO:0016787">
    <property type="term" value="F:hydrolase activity"/>
    <property type="evidence" value="ECO:0007669"/>
    <property type="project" value="UniProtKB-KW"/>
</dbReference>
<comment type="domain">
    <text evidence="7">The Q motif is unique to and characteristic of the DEAD box family of RNA helicases and controls ATP binding and hydrolysis.</text>
</comment>
<feature type="domain" description="Helicase ATP-binding" evidence="9">
    <location>
        <begin position="86"/>
        <end position="260"/>
    </location>
</feature>
<dbReference type="CDD" id="cd17941">
    <property type="entry name" value="DEADc_DDX10"/>
    <property type="match status" value="1"/>
</dbReference>
<evidence type="ECO:0000256" key="4">
    <source>
        <dbReference type="ARBA" id="ARBA00022840"/>
    </source>
</evidence>
<evidence type="ECO:0000313" key="12">
    <source>
        <dbReference type="EMBL" id="KAK4527045.1"/>
    </source>
</evidence>
<dbReference type="SUPFAM" id="SSF52540">
    <property type="entry name" value="P-loop containing nucleoside triphosphate hydrolases"/>
    <property type="match status" value="1"/>
</dbReference>
<feature type="short sequence motif" description="Q motif" evidence="6">
    <location>
        <begin position="55"/>
        <end position="83"/>
    </location>
</feature>